<evidence type="ECO:0000313" key="1">
    <source>
        <dbReference type="EMBL" id="KAB1154076.1"/>
    </source>
</evidence>
<proteinExistence type="predicted"/>
<name>A0A7J5A926_9FLAO</name>
<dbReference type="Proteomes" id="UP000490922">
    <property type="component" value="Unassembled WGS sequence"/>
</dbReference>
<dbReference type="AlphaFoldDB" id="A0A7J5A926"/>
<gene>
    <name evidence="1" type="ORF">F6464_13300</name>
</gene>
<dbReference type="RefSeq" id="WP_151108445.1">
    <property type="nucleotide sequence ID" value="NZ_WAEM01000010.1"/>
</dbReference>
<accession>A0A7J5A926</accession>
<organism evidence="1 2">
    <name type="scientific">Flavobacterium luteum</name>
    <dbReference type="NCBI Taxonomy" id="2026654"/>
    <lineage>
        <taxon>Bacteria</taxon>
        <taxon>Pseudomonadati</taxon>
        <taxon>Bacteroidota</taxon>
        <taxon>Flavobacteriia</taxon>
        <taxon>Flavobacteriales</taxon>
        <taxon>Flavobacteriaceae</taxon>
        <taxon>Flavobacterium</taxon>
    </lineage>
</organism>
<protein>
    <recommendedName>
        <fullName evidence="3">DUF11 domain-containing protein</fullName>
    </recommendedName>
</protein>
<comment type="caution">
    <text evidence="1">The sequence shown here is derived from an EMBL/GenBank/DDBJ whole genome shotgun (WGS) entry which is preliminary data.</text>
</comment>
<dbReference type="EMBL" id="WAEM01000010">
    <property type="protein sequence ID" value="KAB1154076.1"/>
    <property type="molecule type" value="Genomic_DNA"/>
</dbReference>
<reference evidence="1 2" key="1">
    <citation type="submission" date="2019-09" db="EMBL/GenBank/DDBJ databases">
        <title>Flavobacterium sp. nov., isolated from glacier ice.</title>
        <authorList>
            <person name="Liu Q."/>
        </authorList>
    </citation>
    <scope>NUCLEOTIDE SEQUENCE [LARGE SCALE GENOMIC DNA]</scope>
    <source>
        <strain evidence="1 2">NBRC 112527</strain>
    </source>
</reference>
<keyword evidence="2" id="KW-1185">Reference proteome</keyword>
<sequence>MKKIYFKSITNKLQYLIVIIVFLLGTTITTNAQVAVPFKQRTSQFSTGKTIYNVKGDFTMLGNTNLTPQNYNITQNNNGQNMQYVDIDNDSNTWNSSSSTLAFSNENGAIPSCSNIIYAGLYWTGKSSPNNTFTATKQIPNGTQTINNNLTVNHNDNITNTNYALSVTRNNPSSSNRNPIYTFTGNGNTYVFNFYNSSATNRVTVRVNNGAETNVIVTVNGSNTEATLTTPYTITDGTVTIKINKLIRSAATNLSTTDTQNTSSALVNVSGLVPALTTLTKNYDKRVISLKGPNSSTYTQFTANPTDIYYPTGTTNDAIFSAYKEITTYVKQNGIGEYFAADIALLEGNPGGTGYSGGWGIIVVYENAKMKYRDVTIFDGYAYVQAGNASGFDLDVAGFNTVQTGDVGVKLGLMASEGDVSFTGDYFQIQKKSDASFLSLNHSGNSATNFFNSSINTGGAFRNPNLQNNTGIDISMFNVPNSGNTVIGNSQTATKFKYGTAVTNGDTYSIFAIAMAVDAYIPEVEGVLTATSINNVPTASQPFSSLPGQEIALNVDVKNLGTEAIDNYKIIVPIPYNATYVAGSAVGTILFSPLPTPNSISFDPTLGATGSIVWDFGKLPYPANPNTLLAKLSFKIKATLDCQILSNASCGTTIFVEGTASGIGATTRISFTGTKLIQGYTSNGACLGQPIAQALSVGINGASYVASNCQNAPLVRNFSYCNGTNLVTPSAIASNFPVGSLFYDTYPVTMSSIQYTETNPFPLIDGSTVNYYAIPPGNSECRFPFTISKCKKIVANDDTFSGVNGLTGNLNLGNIFNNNGNGPDTLNGNQTSTSQVTLTILNPANPINGGLVPFVNPSNGQITVPSGTPSGNYTITYKICENGTLSNCDTAIVYITVICPSVPEPTLACYETVTFNTNTCSWDITGTKPVEPTTALACYETRAFDTATCAWVTSGTKPVEPTTELACYETRAFDTATCAWVTSGTQPVEPTTALACYETRAFDTVTCAWVTSGTQPVEPTTELACYETRAFDTVTCAWVTSGTQPVEPTTALACYETRAF</sequence>
<evidence type="ECO:0008006" key="3">
    <source>
        <dbReference type="Google" id="ProtNLM"/>
    </source>
</evidence>
<evidence type="ECO:0000313" key="2">
    <source>
        <dbReference type="Proteomes" id="UP000490922"/>
    </source>
</evidence>
<dbReference type="OrthoDB" id="599464at2"/>
<feature type="non-terminal residue" evidence="1">
    <location>
        <position position="1060"/>
    </location>
</feature>